<feature type="region of interest" description="Disordered" evidence="1">
    <location>
        <begin position="74"/>
        <end position="93"/>
    </location>
</feature>
<proteinExistence type="predicted"/>
<sequence>MSPAVGSISWAKKPTRLYGTEAPVAFLLTDDGSWVTGGESIVNAFAVYSADPLSTRADLLQFIADLPMPRLTPEKRESLEANELGHATSYVEP</sequence>
<reference evidence="2" key="1">
    <citation type="journal article" date="2022" name="bioRxiv">
        <title>Sequencing and chromosome-scale assembly of the giantPleurodeles waltlgenome.</title>
        <authorList>
            <person name="Brown T."/>
            <person name="Elewa A."/>
            <person name="Iarovenko S."/>
            <person name="Subramanian E."/>
            <person name="Araus A.J."/>
            <person name="Petzold A."/>
            <person name="Susuki M."/>
            <person name="Suzuki K.-i.T."/>
            <person name="Hayashi T."/>
            <person name="Toyoda A."/>
            <person name="Oliveira C."/>
            <person name="Osipova E."/>
            <person name="Leigh N.D."/>
            <person name="Simon A."/>
            <person name="Yun M.H."/>
        </authorList>
    </citation>
    <scope>NUCLEOTIDE SEQUENCE</scope>
    <source>
        <strain evidence="2">20211129_DDA</strain>
        <tissue evidence="2">Liver</tissue>
    </source>
</reference>
<evidence type="ECO:0000313" key="2">
    <source>
        <dbReference type="EMBL" id="KAJ1139740.1"/>
    </source>
</evidence>
<gene>
    <name evidence="2" type="ORF">NDU88_006107</name>
</gene>
<evidence type="ECO:0000313" key="3">
    <source>
        <dbReference type="Proteomes" id="UP001066276"/>
    </source>
</evidence>
<evidence type="ECO:0000256" key="1">
    <source>
        <dbReference type="SAM" id="MobiDB-lite"/>
    </source>
</evidence>
<dbReference type="Proteomes" id="UP001066276">
    <property type="component" value="Chromosome 6"/>
</dbReference>
<dbReference type="EMBL" id="JANPWB010000010">
    <property type="protein sequence ID" value="KAJ1139740.1"/>
    <property type="molecule type" value="Genomic_DNA"/>
</dbReference>
<organism evidence="2 3">
    <name type="scientific">Pleurodeles waltl</name>
    <name type="common">Iberian ribbed newt</name>
    <dbReference type="NCBI Taxonomy" id="8319"/>
    <lineage>
        <taxon>Eukaryota</taxon>
        <taxon>Metazoa</taxon>
        <taxon>Chordata</taxon>
        <taxon>Craniata</taxon>
        <taxon>Vertebrata</taxon>
        <taxon>Euteleostomi</taxon>
        <taxon>Amphibia</taxon>
        <taxon>Batrachia</taxon>
        <taxon>Caudata</taxon>
        <taxon>Salamandroidea</taxon>
        <taxon>Salamandridae</taxon>
        <taxon>Pleurodelinae</taxon>
        <taxon>Pleurodeles</taxon>
    </lineage>
</organism>
<name>A0AAV7QI38_PLEWA</name>
<comment type="caution">
    <text evidence="2">The sequence shown here is derived from an EMBL/GenBank/DDBJ whole genome shotgun (WGS) entry which is preliminary data.</text>
</comment>
<keyword evidence="3" id="KW-1185">Reference proteome</keyword>
<dbReference type="AlphaFoldDB" id="A0AAV7QI38"/>
<protein>
    <submittedName>
        <fullName evidence="2">Uncharacterized protein</fullName>
    </submittedName>
</protein>
<accession>A0AAV7QI38</accession>